<evidence type="ECO:0000256" key="3">
    <source>
        <dbReference type="ARBA" id="ARBA00023242"/>
    </source>
</evidence>
<proteinExistence type="predicted"/>
<sequence length="183" mass="20222">MGKSPCCSKEGVNRGAWTAAEDKMLTDYIKVQGEGRWRNLPKRAGKKVHDHHTTPSTPSNSNHRKIRRKPKIEPQPKIGESNVVRTKAIRCSKVFNIISPQPNKAQPMKAMDTPITNPLELSPYNGVLSPTPEEGNPLDANMGDVWLSDLLNSDFSGLCDFNDTVGDWTENIFLQPNVVSGGD</sequence>
<dbReference type="InterPro" id="IPR009057">
    <property type="entry name" value="Homeodomain-like_sf"/>
</dbReference>
<dbReference type="PANTHER" id="PTHR47999:SF96">
    <property type="entry name" value="TRANSCRIPTION REPRESSOR MYB6-LIKE"/>
    <property type="match status" value="1"/>
</dbReference>
<dbReference type="SUPFAM" id="SSF46689">
    <property type="entry name" value="Homeodomain-like"/>
    <property type="match status" value="1"/>
</dbReference>
<evidence type="ECO:0000256" key="2">
    <source>
        <dbReference type="ARBA" id="ARBA00023125"/>
    </source>
</evidence>
<keyword evidence="7" id="KW-1185">Reference proteome</keyword>
<dbReference type="AlphaFoldDB" id="A0A7J0E1W2"/>
<comment type="subcellular location">
    <subcellularLocation>
        <location evidence="1">Nucleus</location>
    </subcellularLocation>
</comment>
<dbReference type="GO" id="GO:0005634">
    <property type="term" value="C:nucleus"/>
    <property type="evidence" value="ECO:0007669"/>
    <property type="project" value="UniProtKB-SubCell"/>
</dbReference>
<evidence type="ECO:0000256" key="4">
    <source>
        <dbReference type="SAM" id="MobiDB-lite"/>
    </source>
</evidence>
<organism evidence="6 7">
    <name type="scientific">Actinidia rufa</name>
    <dbReference type="NCBI Taxonomy" id="165716"/>
    <lineage>
        <taxon>Eukaryota</taxon>
        <taxon>Viridiplantae</taxon>
        <taxon>Streptophyta</taxon>
        <taxon>Embryophyta</taxon>
        <taxon>Tracheophyta</taxon>
        <taxon>Spermatophyta</taxon>
        <taxon>Magnoliopsida</taxon>
        <taxon>eudicotyledons</taxon>
        <taxon>Gunneridae</taxon>
        <taxon>Pentapetalae</taxon>
        <taxon>asterids</taxon>
        <taxon>Ericales</taxon>
        <taxon>Actinidiaceae</taxon>
        <taxon>Actinidia</taxon>
    </lineage>
</organism>
<dbReference type="InterPro" id="IPR001005">
    <property type="entry name" value="SANT/Myb"/>
</dbReference>
<dbReference type="Gene3D" id="1.10.10.60">
    <property type="entry name" value="Homeodomain-like"/>
    <property type="match status" value="1"/>
</dbReference>
<dbReference type="EMBL" id="BJWL01000001">
    <property type="protein sequence ID" value="GFY80481.1"/>
    <property type="molecule type" value="Genomic_DNA"/>
</dbReference>
<evidence type="ECO:0000313" key="7">
    <source>
        <dbReference type="Proteomes" id="UP000585474"/>
    </source>
</evidence>
<dbReference type="CDD" id="cd00167">
    <property type="entry name" value="SANT"/>
    <property type="match status" value="1"/>
</dbReference>
<gene>
    <name evidence="6" type="ORF">Acr_01g0002900</name>
</gene>
<dbReference type="InterPro" id="IPR015495">
    <property type="entry name" value="Myb_TF_plants"/>
</dbReference>
<keyword evidence="2" id="KW-0238">DNA-binding</keyword>
<dbReference type="PANTHER" id="PTHR47999">
    <property type="entry name" value="TRANSCRIPTION FACTOR MYB8-RELATED-RELATED"/>
    <property type="match status" value="1"/>
</dbReference>
<dbReference type="OrthoDB" id="2143914at2759"/>
<dbReference type="PROSITE" id="PS50090">
    <property type="entry name" value="MYB_LIKE"/>
    <property type="match status" value="1"/>
</dbReference>
<feature type="domain" description="Myb-like" evidence="5">
    <location>
        <begin position="9"/>
        <end position="47"/>
    </location>
</feature>
<accession>A0A7J0E1W2</accession>
<dbReference type="Proteomes" id="UP000585474">
    <property type="component" value="Unassembled WGS sequence"/>
</dbReference>
<protein>
    <submittedName>
        <fullName evidence="6">Myb domain protein 5</fullName>
    </submittedName>
</protein>
<comment type="caution">
    <text evidence="6">The sequence shown here is derived from an EMBL/GenBank/DDBJ whole genome shotgun (WGS) entry which is preliminary data.</text>
</comment>
<evidence type="ECO:0000256" key="1">
    <source>
        <dbReference type="ARBA" id="ARBA00004123"/>
    </source>
</evidence>
<feature type="compositionally biased region" description="Basic residues" evidence="4">
    <location>
        <begin position="39"/>
        <end position="50"/>
    </location>
</feature>
<dbReference type="GO" id="GO:0003677">
    <property type="term" value="F:DNA binding"/>
    <property type="evidence" value="ECO:0007669"/>
    <property type="project" value="UniProtKB-KW"/>
</dbReference>
<keyword evidence="3" id="KW-0539">Nucleus</keyword>
<feature type="region of interest" description="Disordered" evidence="4">
    <location>
        <begin position="35"/>
        <end position="78"/>
    </location>
</feature>
<name>A0A7J0E1W2_9ERIC</name>
<evidence type="ECO:0000313" key="6">
    <source>
        <dbReference type="EMBL" id="GFY80481.1"/>
    </source>
</evidence>
<evidence type="ECO:0000259" key="5">
    <source>
        <dbReference type="PROSITE" id="PS50090"/>
    </source>
</evidence>
<reference evidence="6 7" key="1">
    <citation type="submission" date="2019-07" db="EMBL/GenBank/DDBJ databases">
        <title>De Novo Assembly of kiwifruit Actinidia rufa.</title>
        <authorList>
            <person name="Sugita-Konishi S."/>
            <person name="Sato K."/>
            <person name="Mori E."/>
            <person name="Abe Y."/>
            <person name="Kisaki G."/>
            <person name="Hamano K."/>
            <person name="Suezawa K."/>
            <person name="Otani M."/>
            <person name="Fukuda T."/>
            <person name="Manabe T."/>
            <person name="Gomi K."/>
            <person name="Tabuchi M."/>
            <person name="Akimitsu K."/>
            <person name="Kataoka I."/>
        </authorList>
    </citation>
    <scope>NUCLEOTIDE SEQUENCE [LARGE SCALE GENOMIC DNA]</scope>
    <source>
        <strain evidence="7">cv. Fuchu</strain>
    </source>
</reference>